<dbReference type="PRINTS" id="PR00895">
    <property type="entry name" value="PENTAXIN"/>
</dbReference>
<comment type="cofactor">
    <cofactor evidence="9">
        <name>Ca(2+)</name>
        <dbReference type="ChEBI" id="CHEBI:29108"/>
    </cofactor>
    <text evidence="9">Binds 2 calcium ions per subunit.</text>
</comment>
<dbReference type="PANTHER" id="PTHR45869">
    <property type="entry name" value="C-REACTIVE PROTEIN-RELATED"/>
    <property type="match status" value="1"/>
</dbReference>
<sequence length="220" mass="24634">MTVGFFLSTFSISVDLSDMMLTFPKETNTDHVKLLTSKTNFKAVTACVRIFTDVTRDAVIFSLATRAHINAFGISKVGQTSIKMLAQDASADFPRLSIPMNKWVSICTTWTSETGLTQVWLNGQPSIRKFVHKGLPITSPIITTLGQKQDTFGGGFDVKQSFVGMISDVHMWDYVLSPCQLRRYANDLYFTPGNVLNWRAMEFEIIGTVLEELKQDQCKA</sequence>
<dbReference type="InterPro" id="IPR013320">
    <property type="entry name" value="ConA-like_dom_sf"/>
</dbReference>
<dbReference type="PANTHER" id="PTHR45869:SF7">
    <property type="entry name" value="C-REACTIVE PROTEIN"/>
    <property type="match status" value="1"/>
</dbReference>
<evidence type="ECO:0000313" key="12">
    <source>
        <dbReference type="Proteomes" id="UP001174136"/>
    </source>
</evidence>
<proteinExistence type="inferred from homology"/>
<organism evidence="11 12">
    <name type="scientific">Merluccius polli</name>
    <name type="common">Benguela hake</name>
    <name type="synonym">Merluccius cadenati</name>
    <dbReference type="NCBI Taxonomy" id="89951"/>
    <lineage>
        <taxon>Eukaryota</taxon>
        <taxon>Metazoa</taxon>
        <taxon>Chordata</taxon>
        <taxon>Craniata</taxon>
        <taxon>Vertebrata</taxon>
        <taxon>Euteleostomi</taxon>
        <taxon>Actinopterygii</taxon>
        <taxon>Neopterygii</taxon>
        <taxon>Teleostei</taxon>
        <taxon>Neoteleostei</taxon>
        <taxon>Acanthomorphata</taxon>
        <taxon>Zeiogadaria</taxon>
        <taxon>Gadariae</taxon>
        <taxon>Gadiformes</taxon>
        <taxon>Gadoidei</taxon>
        <taxon>Merlucciidae</taxon>
        <taxon>Merluccius</taxon>
    </lineage>
</organism>
<keyword evidence="2" id="KW-0964">Secreted</keyword>
<dbReference type="AlphaFoldDB" id="A0AA47MXB8"/>
<name>A0AA47MXB8_MERPO</name>
<protein>
    <recommendedName>
        <fullName evidence="9">Pentraxin family member</fullName>
    </recommendedName>
</protein>
<evidence type="ECO:0000256" key="5">
    <source>
        <dbReference type="ARBA" id="ARBA00022837"/>
    </source>
</evidence>
<keyword evidence="3 9" id="KW-0479">Metal-binding</keyword>
<dbReference type="PROSITE" id="PS51828">
    <property type="entry name" value="PTX_2"/>
    <property type="match status" value="1"/>
</dbReference>
<comment type="caution">
    <text evidence="8">Lacks conserved residue(s) required for the propagation of feature annotation.</text>
</comment>
<evidence type="ECO:0000256" key="7">
    <source>
        <dbReference type="ARBA" id="ARBA00038102"/>
    </source>
</evidence>
<dbReference type="InterPro" id="IPR001759">
    <property type="entry name" value="PTX_dom"/>
</dbReference>
<keyword evidence="5 9" id="KW-0106">Calcium</keyword>
<evidence type="ECO:0000259" key="10">
    <source>
        <dbReference type="PROSITE" id="PS51828"/>
    </source>
</evidence>
<comment type="caution">
    <text evidence="11">The sequence shown here is derived from an EMBL/GenBank/DDBJ whole genome shotgun (WGS) entry which is preliminary data.</text>
</comment>
<dbReference type="GO" id="GO:0046872">
    <property type="term" value="F:metal ion binding"/>
    <property type="evidence" value="ECO:0007669"/>
    <property type="project" value="UniProtKB-KW"/>
</dbReference>
<evidence type="ECO:0000256" key="6">
    <source>
        <dbReference type="ARBA" id="ARBA00023157"/>
    </source>
</evidence>
<dbReference type="Proteomes" id="UP001174136">
    <property type="component" value="Unassembled WGS sequence"/>
</dbReference>
<evidence type="ECO:0000256" key="9">
    <source>
        <dbReference type="RuleBase" id="RU362112"/>
    </source>
</evidence>
<reference evidence="11" key="1">
    <citation type="journal article" date="2023" name="Front. Mar. Sci.">
        <title>A new Merluccius polli reference genome to investigate the effects of global change in West African waters.</title>
        <authorList>
            <person name="Mateo J.L."/>
            <person name="Blanco-Fernandez C."/>
            <person name="Garcia-Vazquez E."/>
            <person name="Machado-Schiaffino G."/>
        </authorList>
    </citation>
    <scope>NUCLEOTIDE SEQUENCE</scope>
    <source>
        <strain evidence="11">C29</strain>
        <tissue evidence="11">Fin</tissue>
    </source>
</reference>
<gene>
    <name evidence="11" type="primary">Apcs_0</name>
    <name evidence="11" type="ORF">N1851_012450</name>
</gene>
<feature type="domain" description="Pentraxin (PTX)" evidence="10">
    <location>
        <begin position="17"/>
        <end position="218"/>
    </location>
</feature>
<evidence type="ECO:0000313" key="11">
    <source>
        <dbReference type="EMBL" id="KAK0147836.1"/>
    </source>
</evidence>
<dbReference type="GO" id="GO:0005576">
    <property type="term" value="C:extracellular region"/>
    <property type="evidence" value="ECO:0007669"/>
    <property type="project" value="UniProtKB-SubCell"/>
</dbReference>
<evidence type="ECO:0000256" key="4">
    <source>
        <dbReference type="ARBA" id="ARBA00022729"/>
    </source>
</evidence>
<dbReference type="Pfam" id="PF00354">
    <property type="entry name" value="Pentaxin"/>
    <property type="match status" value="1"/>
</dbReference>
<keyword evidence="4" id="KW-0732">Signal</keyword>
<comment type="subunit">
    <text evidence="9">Homopentamer. Pentaxin (or pentraxin) have a discoid arrangement of 5 non-covalently bound subunits.</text>
</comment>
<dbReference type="InterPro" id="IPR051005">
    <property type="entry name" value="Pentraxin_domain"/>
</dbReference>
<accession>A0AA47MXB8</accession>
<keyword evidence="12" id="KW-1185">Reference proteome</keyword>
<dbReference type="Gene3D" id="2.60.120.200">
    <property type="match status" value="1"/>
</dbReference>
<comment type="similarity">
    <text evidence="7 9">Belongs to the pentraxin family.</text>
</comment>
<dbReference type="SUPFAM" id="SSF49899">
    <property type="entry name" value="Concanavalin A-like lectins/glucanases"/>
    <property type="match status" value="1"/>
</dbReference>
<evidence type="ECO:0000256" key="1">
    <source>
        <dbReference type="ARBA" id="ARBA00004613"/>
    </source>
</evidence>
<dbReference type="SMART" id="SM00159">
    <property type="entry name" value="PTX"/>
    <property type="match status" value="1"/>
</dbReference>
<keyword evidence="6" id="KW-1015">Disulfide bond</keyword>
<evidence type="ECO:0000256" key="8">
    <source>
        <dbReference type="PROSITE-ProRule" id="PRU01172"/>
    </source>
</evidence>
<evidence type="ECO:0000256" key="3">
    <source>
        <dbReference type="ARBA" id="ARBA00022723"/>
    </source>
</evidence>
<comment type="subcellular location">
    <subcellularLocation>
        <location evidence="1 9">Secreted</location>
    </subcellularLocation>
</comment>
<dbReference type="EMBL" id="JAOPHQ010002279">
    <property type="protein sequence ID" value="KAK0147836.1"/>
    <property type="molecule type" value="Genomic_DNA"/>
</dbReference>
<evidence type="ECO:0000256" key="2">
    <source>
        <dbReference type="ARBA" id="ARBA00022525"/>
    </source>
</evidence>